<dbReference type="SMART" id="SM00034">
    <property type="entry name" value="CLECT"/>
    <property type="match status" value="1"/>
</dbReference>
<organism evidence="3 4">
    <name type="scientific">Mytilus galloprovincialis</name>
    <name type="common">Mediterranean mussel</name>
    <dbReference type="NCBI Taxonomy" id="29158"/>
    <lineage>
        <taxon>Eukaryota</taxon>
        <taxon>Metazoa</taxon>
        <taxon>Spiralia</taxon>
        <taxon>Lophotrochozoa</taxon>
        <taxon>Mollusca</taxon>
        <taxon>Bivalvia</taxon>
        <taxon>Autobranchia</taxon>
        <taxon>Pteriomorphia</taxon>
        <taxon>Mytilida</taxon>
        <taxon>Mytiloidea</taxon>
        <taxon>Mytilidae</taxon>
        <taxon>Mytilinae</taxon>
        <taxon>Mytilus</taxon>
    </lineage>
</organism>
<feature type="chain" id="PRO_5032730320" description="C-type lectin domain-containing protein" evidence="1">
    <location>
        <begin position="19"/>
        <end position="207"/>
    </location>
</feature>
<dbReference type="InterPro" id="IPR016187">
    <property type="entry name" value="CTDL_fold"/>
</dbReference>
<dbReference type="PROSITE" id="PS50041">
    <property type="entry name" value="C_TYPE_LECTIN_2"/>
    <property type="match status" value="1"/>
</dbReference>
<keyword evidence="1" id="KW-0732">Signal</keyword>
<name>A0A8B6HCB2_MYTGA</name>
<dbReference type="InterPro" id="IPR001304">
    <property type="entry name" value="C-type_lectin-like"/>
</dbReference>
<dbReference type="AlphaFoldDB" id="A0A8B6HCB2"/>
<evidence type="ECO:0000259" key="2">
    <source>
        <dbReference type="PROSITE" id="PS50041"/>
    </source>
</evidence>
<gene>
    <name evidence="3" type="ORF">MGAL_10B069823</name>
</gene>
<protein>
    <recommendedName>
        <fullName evidence="2">C-type lectin domain-containing protein</fullName>
    </recommendedName>
</protein>
<feature type="domain" description="C-type lectin" evidence="2">
    <location>
        <begin position="30"/>
        <end position="136"/>
    </location>
</feature>
<evidence type="ECO:0000313" key="3">
    <source>
        <dbReference type="EMBL" id="VDI77075.1"/>
    </source>
</evidence>
<dbReference type="Proteomes" id="UP000596742">
    <property type="component" value="Unassembled WGS sequence"/>
</dbReference>
<proteinExistence type="predicted"/>
<feature type="signal peptide" evidence="1">
    <location>
        <begin position="1"/>
        <end position="18"/>
    </location>
</feature>
<reference evidence="3" key="1">
    <citation type="submission" date="2018-11" db="EMBL/GenBank/DDBJ databases">
        <authorList>
            <person name="Alioto T."/>
            <person name="Alioto T."/>
        </authorList>
    </citation>
    <scope>NUCLEOTIDE SEQUENCE</scope>
</reference>
<dbReference type="InterPro" id="IPR016186">
    <property type="entry name" value="C-type_lectin-like/link_sf"/>
</dbReference>
<dbReference type="EMBL" id="UYJE01009821">
    <property type="protein sequence ID" value="VDI77075.1"/>
    <property type="molecule type" value="Genomic_DNA"/>
</dbReference>
<keyword evidence="4" id="KW-1185">Reference proteome</keyword>
<sequence>MLLALIRLGLFGPIIVSGTFTCTGSDWLLDGSKCYKKIYGSPLDGQTRCSIEDHNAILMLAPTSTAATRVDTLFSGGEIWVGLRFSNGSEWFWDNGSDGPDEWGSEPILPQLCIGLRTDGYLFDIYCYITMGLVCQKDIDVSDSCEQDWTLHVSGLHVYCFKRLKHYFSGVSFSDGRILCSNENAYIMMPKSQSEAKEITTTLDCGK</sequence>
<comment type="caution">
    <text evidence="3">The sequence shown here is derived from an EMBL/GenBank/DDBJ whole genome shotgun (WGS) entry which is preliminary data.</text>
</comment>
<dbReference type="Gene3D" id="3.10.100.10">
    <property type="entry name" value="Mannose-Binding Protein A, subunit A"/>
    <property type="match status" value="1"/>
</dbReference>
<evidence type="ECO:0000256" key="1">
    <source>
        <dbReference type="SAM" id="SignalP"/>
    </source>
</evidence>
<accession>A0A8B6HCB2</accession>
<dbReference type="OrthoDB" id="6194695at2759"/>
<evidence type="ECO:0000313" key="4">
    <source>
        <dbReference type="Proteomes" id="UP000596742"/>
    </source>
</evidence>
<dbReference type="SUPFAM" id="SSF56436">
    <property type="entry name" value="C-type lectin-like"/>
    <property type="match status" value="1"/>
</dbReference>